<sequence>MKKALVVGIDNYGEGKSLKGCVNDAQAIAQILKRHADGALNYDVKLQENVLTKDELTEHIQNLFKGDSDSAIFFYSGHGYVDEYGKASLVTPDMSPHTPGVSMDDILMWANDSRINNKIVILDCCFSGNMGNFSGDGTKTSLNDGVTILTASKADELSVELDGHGLFTALLISALEGGASDLLGYITPGSIYSYIDKALGPWGQRPVFKSNVSRFDIIRKVTPPIDVSILRELPEMFKSKEIPLDPSYEETNTLSDKHEVIEPYADENNVKLFKKLQKLTSNGLVKPVGEDHMYYAAMRKKSCELTSLGEYYLKLAKEERF</sequence>
<dbReference type="Gene3D" id="3.40.50.1460">
    <property type="match status" value="1"/>
</dbReference>
<dbReference type="SUPFAM" id="SSF52129">
    <property type="entry name" value="Caspase-like"/>
    <property type="match status" value="1"/>
</dbReference>
<accession>A0ABS3HAP8</accession>
<evidence type="ECO:0000259" key="1">
    <source>
        <dbReference type="Pfam" id="PF00656"/>
    </source>
</evidence>
<comment type="caution">
    <text evidence="2">The sequence shown here is derived from an EMBL/GenBank/DDBJ whole genome shotgun (WGS) entry which is preliminary data.</text>
</comment>
<name>A0ABS3HAP8_9ENTE</name>
<dbReference type="InterPro" id="IPR052039">
    <property type="entry name" value="Caspase-related_regulators"/>
</dbReference>
<dbReference type="EMBL" id="JAFLVT010000010">
    <property type="protein sequence ID" value="MBO0449658.1"/>
    <property type="molecule type" value="Genomic_DNA"/>
</dbReference>
<evidence type="ECO:0000313" key="2">
    <source>
        <dbReference type="EMBL" id="MBO0449658.1"/>
    </source>
</evidence>
<dbReference type="InterPro" id="IPR011600">
    <property type="entry name" value="Pept_C14_caspase"/>
</dbReference>
<keyword evidence="3" id="KW-1185">Reference proteome</keyword>
<dbReference type="RefSeq" id="WP_108173743.1">
    <property type="nucleotide sequence ID" value="NZ_JAFLVT010000010.1"/>
</dbReference>
<gene>
    <name evidence="2" type="ORF">JZO76_08915</name>
</gene>
<evidence type="ECO:0000313" key="3">
    <source>
        <dbReference type="Proteomes" id="UP000664256"/>
    </source>
</evidence>
<feature type="domain" description="Peptidase C14 caspase" evidence="1">
    <location>
        <begin position="2"/>
        <end position="181"/>
    </location>
</feature>
<dbReference type="PANTHER" id="PTHR22576:SF37">
    <property type="entry name" value="MUCOSA-ASSOCIATED LYMPHOID TISSUE LYMPHOMA TRANSLOCATION PROTEIN 1"/>
    <property type="match status" value="1"/>
</dbReference>
<dbReference type="Proteomes" id="UP000664256">
    <property type="component" value="Unassembled WGS sequence"/>
</dbReference>
<protein>
    <submittedName>
        <fullName evidence="2">Caspase family protein</fullName>
    </submittedName>
</protein>
<organism evidence="2 3">
    <name type="scientific">Candidatus Enterococcus myersii</name>
    <dbReference type="NCBI Taxonomy" id="2815322"/>
    <lineage>
        <taxon>Bacteria</taxon>
        <taxon>Bacillati</taxon>
        <taxon>Bacillota</taxon>
        <taxon>Bacilli</taxon>
        <taxon>Lactobacillales</taxon>
        <taxon>Enterococcaceae</taxon>
        <taxon>Enterococcus</taxon>
    </lineage>
</organism>
<proteinExistence type="predicted"/>
<dbReference type="InterPro" id="IPR029030">
    <property type="entry name" value="Caspase-like_dom_sf"/>
</dbReference>
<dbReference type="Pfam" id="PF00656">
    <property type="entry name" value="Peptidase_C14"/>
    <property type="match status" value="1"/>
</dbReference>
<dbReference type="PANTHER" id="PTHR22576">
    <property type="entry name" value="MUCOSA ASSOCIATED LYMPHOID TISSUE LYMPHOMA TRANSLOCATION PROTEIN 1/PARACASPASE"/>
    <property type="match status" value="1"/>
</dbReference>
<reference evidence="2 3" key="1">
    <citation type="submission" date="2021-03" db="EMBL/GenBank/DDBJ databases">
        <title>Enterococcal diversity collection.</title>
        <authorList>
            <person name="Gilmore M.S."/>
            <person name="Schwartzman J."/>
            <person name="Van Tyne D."/>
            <person name="Martin M."/>
            <person name="Earl A.M."/>
            <person name="Manson A.L."/>
            <person name="Straub T."/>
            <person name="Salamzade R."/>
            <person name="Saavedra J."/>
            <person name="Lebreton F."/>
            <person name="Prichula J."/>
            <person name="Schaufler K."/>
            <person name="Gaca A."/>
            <person name="Sgardioli B."/>
            <person name="Wagenaar J."/>
            <person name="Strong T."/>
        </authorList>
    </citation>
    <scope>NUCLEOTIDE SEQUENCE [LARGE SCALE GENOMIC DNA]</scope>
    <source>
        <strain evidence="2 3">MJM12</strain>
    </source>
</reference>